<dbReference type="InterPro" id="IPR012171">
    <property type="entry name" value="Fatty_acid_desaturase"/>
</dbReference>
<dbReference type="PANTHER" id="PTHR19353:SF73">
    <property type="entry name" value="FATTY ACID DESATURASE"/>
    <property type="match status" value="1"/>
</dbReference>
<keyword evidence="5" id="KW-1185">Reference proteome</keyword>
<keyword evidence="2" id="KW-0472">Membrane</keyword>
<name>A0A812RY80_SYMPI</name>
<dbReference type="Pfam" id="PF00487">
    <property type="entry name" value="FA_desaturase"/>
    <property type="match status" value="1"/>
</dbReference>
<feature type="transmembrane region" description="Helical" evidence="2">
    <location>
        <begin position="190"/>
        <end position="209"/>
    </location>
</feature>
<gene>
    <name evidence="4" type="primary">des</name>
    <name evidence="4" type="ORF">SPIL2461_LOCUS11452</name>
</gene>
<keyword evidence="2" id="KW-0812">Transmembrane</keyword>
<accession>A0A812RY80</accession>
<evidence type="ECO:0000313" key="5">
    <source>
        <dbReference type="Proteomes" id="UP000649617"/>
    </source>
</evidence>
<organism evidence="4 5">
    <name type="scientific">Symbiodinium pilosum</name>
    <name type="common">Dinoflagellate</name>
    <dbReference type="NCBI Taxonomy" id="2952"/>
    <lineage>
        <taxon>Eukaryota</taxon>
        <taxon>Sar</taxon>
        <taxon>Alveolata</taxon>
        <taxon>Dinophyceae</taxon>
        <taxon>Suessiales</taxon>
        <taxon>Symbiodiniaceae</taxon>
        <taxon>Symbiodinium</taxon>
    </lineage>
</organism>
<dbReference type="CDD" id="cd03507">
    <property type="entry name" value="Delta12-FADS-like"/>
    <property type="match status" value="1"/>
</dbReference>
<feature type="domain" description="Fatty acid desaturase" evidence="3">
    <location>
        <begin position="58"/>
        <end position="298"/>
    </location>
</feature>
<feature type="transmembrane region" description="Helical" evidence="2">
    <location>
        <begin position="215"/>
        <end position="235"/>
    </location>
</feature>
<evidence type="ECO:0000256" key="1">
    <source>
        <dbReference type="SAM" id="MobiDB-lite"/>
    </source>
</evidence>
<feature type="transmembrane region" description="Helical" evidence="2">
    <location>
        <begin position="33"/>
        <end position="51"/>
    </location>
</feature>
<reference evidence="4" key="1">
    <citation type="submission" date="2021-02" db="EMBL/GenBank/DDBJ databases">
        <authorList>
            <person name="Dougan E. K."/>
            <person name="Rhodes N."/>
            <person name="Thang M."/>
            <person name="Chan C."/>
        </authorList>
    </citation>
    <scope>NUCLEOTIDE SEQUENCE</scope>
</reference>
<dbReference type="Proteomes" id="UP000649617">
    <property type="component" value="Unassembled WGS sequence"/>
</dbReference>
<sequence length="368" mass="42620">MANDIQRRVAVFTGRLPGGKRLSPNQKPNPWRASWQIVNTVGAYVALWYLIYLSLAVSWWLTVPLAILAGGFLIRIFIIFHDCGHNSFFKSHAANATWGFITGVLTFTHYYHWRWEHAVHHATTGHLERRGVGDVWTLTVEEYLASSRWKKSGYRLARNPLILFFVAPLYLFLIRQRFPSSGARRRERTSVMIMNVSVGSVAAVLIAIFGFLPWLFIQLIIIGVAGSCGVWLFYVQHQFEDAYWERGEDWDYTTAALQGSSFYKLPRVLQWFSGNIGFHHIHHLSARIPNYNLERCHRSDPMFAEVQPMSLFGSLKSISYRLWDEQSNKLISFAQLNHLKKQAKDYEHRKTDSKHDKKQEADHQNGTH</sequence>
<feature type="region of interest" description="Disordered" evidence="1">
    <location>
        <begin position="344"/>
        <end position="368"/>
    </location>
</feature>
<evidence type="ECO:0000313" key="4">
    <source>
        <dbReference type="EMBL" id="CAE7459969.1"/>
    </source>
</evidence>
<protein>
    <submittedName>
        <fullName evidence="4">Des protein</fullName>
    </submittedName>
</protein>
<proteinExistence type="predicted"/>
<evidence type="ECO:0000259" key="3">
    <source>
        <dbReference type="Pfam" id="PF00487"/>
    </source>
</evidence>
<dbReference type="GO" id="GO:0016020">
    <property type="term" value="C:membrane"/>
    <property type="evidence" value="ECO:0007669"/>
    <property type="project" value="TreeGrafter"/>
</dbReference>
<comment type="caution">
    <text evidence="4">The sequence shown here is derived from an EMBL/GenBank/DDBJ whole genome shotgun (WGS) entry which is preliminary data.</text>
</comment>
<feature type="transmembrane region" description="Helical" evidence="2">
    <location>
        <begin position="161"/>
        <end position="178"/>
    </location>
</feature>
<dbReference type="AlphaFoldDB" id="A0A812RY80"/>
<evidence type="ECO:0000256" key="2">
    <source>
        <dbReference type="SAM" id="Phobius"/>
    </source>
</evidence>
<dbReference type="EMBL" id="CAJNIZ010022224">
    <property type="protein sequence ID" value="CAE7459969.1"/>
    <property type="molecule type" value="Genomic_DNA"/>
</dbReference>
<dbReference type="OrthoDB" id="10260134at2759"/>
<keyword evidence="2" id="KW-1133">Transmembrane helix</keyword>
<feature type="transmembrane region" description="Helical" evidence="2">
    <location>
        <begin position="92"/>
        <end position="111"/>
    </location>
</feature>
<dbReference type="GO" id="GO:0006629">
    <property type="term" value="P:lipid metabolic process"/>
    <property type="evidence" value="ECO:0007669"/>
    <property type="project" value="InterPro"/>
</dbReference>
<dbReference type="InterPro" id="IPR005804">
    <property type="entry name" value="FA_desaturase_dom"/>
</dbReference>
<dbReference type="PANTHER" id="PTHR19353">
    <property type="entry name" value="FATTY ACID DESATURASE 2"/>
    <property type="match status" value="1"/>
</dbReference>
<feature type="transmembrane region" description="Helical" evidence="2">
    <location>
        <begin position="57"/>
        <end position="80"/>
    </location>
</feature>
<dbReference type="GO" id="GO:0016717">
    <property type="term" value="F:oxidoreductase activity, acting on paired donors, with oxidation of a pair of donors resulting in the reduction of molecular oxygen to two molecules of water"/>
    <property type="evidence" value="ECO:0007669"/>
    <property type="project" value="TreeGrafter"/>
</dbReference>